<comment type="caution">
    <text evidence="1">The sequence shown here is derived from an EMBL/GenBank/DDBJ whole genome shotgun (WGS) entry which is preliminary data.</text>
</comment>
<evidence type="ECO:0000313" key="1">
    <source>
        <dbReference type="EMBL" id="KAI8534986.1"/>
    </source>
</evidence>
<reference evidence="1" key="1">
    <citation type="submission" date="2022-02" db="EMBL/GenBank/DDBJ databases">
        <title>Plant Genome Project.</title>
        <authorList>
            <person name="Zhang R.-G."/>
        </authorList>
    </citation>
    <scope>NUCLEOTIDE SEQUENCE</scope>
    <source>
        <strain evidence="1">AT1</strain>
    </source>
</reference>
<proteinExistence type="predicted"/>
<keyword evidence="2" id="KW-1185">Reference proteome</keyword>
<organism evidence="1 2">
    <name type="scientific">Rhododendron molle</name>
    <name type="common">Chinese azalea</name>
    <name type="synonym">Azalea mollis</name>
    <dbReference type="NCBI Taxonomy" id="49168"/>
    <lineage>
        <taxon>Eukaryota</taxon>
        <taxon>Viridiplantae</taxon>
        <taxon>Streptophyta</taxon>
        <taxon>Embryophyta</taxon>
        <taxon>Tracheophyta</taxon>
        <taxon>Spermatophyta</taxon>
        <taxon>Magnoliopsida</taxon>
        <taxon>eudicotyledons</taxon>
        <taxon>Gunneridae</taxon>
        <taxon>Pentapetalae</taxon>
        <taxon>asterids</taxon>
        <taxon>Ericales</taxon>
        <taxon>Ericaceae</taxon>
        <taxon>Ericoideae</taxon>
        <taxon>Rhodoreae</taxon>
        <taxon>Rhododendron</taxon>
    </lineage>
</organism>
<dbReference type="EMBL" id="CM046397">
    <property type="protein sequence ID" value="KAI8534986.1"/>
    <property type="molecule type" value="Genomic_DNA"/>
</dbReference>
<protein>
    <submittedName>
        <fullName evidence="1">Uncharacterized protein</fullName>
    </submittedName>
</protein>
<accession>A0ACC0M1V9</accession>
<evidence type="ECO:0000313" key="2">
    <source>
        <dbReference type="Proteomes" id="UP001062846"/>
    </source>
</evidence>
<sequence>MIIKSSLNFPPSQTLEREILFFISGDGCEYQEMEVVGLVTPGINLVWGNPDLTEIGNIYPKVDDLEDIVKAIKKKSTGYSELVTPKKLYSLLLGPNPKDNF</sequence>
<name>A0ACC0M1V9_RHOML</name>
<dbReference type="Proteomes" id="UP001062846">
    <property type="component" value="Chromosome 10"/>
</dbReference>
<gene>
    <name evidence="1" type="ORF">RHMOL_Rhmol10G0139600</name>
</gene>